<dbReference type="OrthoDB" id="7842034at2"/>
<keyword evidence="3" id="KW-1185">Reference proteome</keyword>
<name>A0A1H0CPV5_9RHOB</name>
<dbReference type="InterPro" id="IPR028098">
    <property type="entry name" value="Glyco_trans_4-like_N"/>
</dbReference>
<evidence type="ECO:0000259" key="1">
    <source>
        <dbReference type="Pfam" id="PF13439"/>
    </source>
</evidence>
<keyword evidence="2" id="KW-0808">Transferase</keyword>
<sequence>MRLLSLSTYPLSHPLHGGQRRADALLRAATGAGCACLNIPVFFAESYPDADIREQRTALPGDLRAALVRQGLREDLHLHRVLSDDLAAMGHLGAQVAAFRPDAVQLEHPWLFPVYERLAARLPDLARARLIYSAHNIEGDLLPGRFHEAVTALERRLSACADMIVAVSEGDAARLRAWAGDRRDVPVIVAPNGCWAPDGPPPGDAIVSEPYVMVAGSAHPPNAQGFRDSFGEIPGCIPPGGRLVVAGGVCDLLRADPRFGRFRMLNDAVVRHMGVVGDGVLANLLHHARGICLPVTGGGGTNLKTAEALVSLKPVVARPAAFRGYEDARTLGGVRIADSPQAFRHAVRGLFSGPPTGMRTRDEVARFTWPATLAGLTGAYRGMRRSAPAKAPA</sequence>
<dbReference type="EMBL" id="FQZZ01000001">
    <property type="protein sequence ID" value="SHJ42182.1"/>
    <property type="molecule type" value="Genomic_DNA"/>
</dbReference>
<dbReference type="Gene3D" id="3.40.50.2000">
    <property type="entry name" value="Glycogen Phosphorylase B"/>
    <property type="match status" value="2"/>
</dbReference>
<protein>
    <submittedName>
        <fullName evidence="2">Glycosyl transferase 4-like domain-containing protein</fullName>
    </submittedName>
</protein>
<reference evidence="2 3" key="1">
    <citation type="submission" date="2016-11" db="EMBL/GenBank/DDBJ databases">
        <authorList>
            <person name="Varghese N."/>
            <person name="Submissions S."/>
        </authorList>
    </citation>
    <scope>NUCLEOTIDE SEQUENCE [LARGE SCALE GENOMIC DNA]</scope>
    <source>
        <strain evidence="2 3">DSM 29620</strain>
    </source>
</reference>
<dbReference type="RefSeq" id="WP_149786890.1">
    <property type="nucleotide sequence ID" value="NZ_FNIO01000001.1"/>
</dbReference>
<dbReference type="GO" id="GO:0016757">
    <property type="term" value="F:glycosyltransferase activity"/>
    <property type="evidence" value="ECO:0007669"/>
    <property type="project" value="UniProtKB-ARBA"/>
</dbReference>
<dbReference type="Pfam" id="PF13439">
    <property type="entry name" value="Glyco_transf_4"/>
    <property type="match status" value="1"/>
</dbReference>
<evidence type="ECO:0000313" key="2">
    <source>
        <dbReference type="EMBL" id="SHJ42182.1"/>
    </source>
</evidence>
<feature type="domain" description="Glycosyltransferase subfamily 4-like N-terminal" evidence="1">
    <location>
        <begin position="43"/>
        <end position="193"/>
    </location>
</feature>
<organism evidence="2 3">
    <name type="scientific">Lutimaribacter pacificus</name>
    <dbReference type="NCBI Taxonomy" id="391948"/>
    <lineage>
        <taxon>Bacteria</taxon>
        <taxon>Pseudomonadati</taxon>
        <taxon>Pseudomonadota</taxon>
        <taxon>Alphaproteobacteria</taxon>
        <taxon>Rhodobacterales</taxon>
        <taxon>Roseobacteraceae</taxon>
        <taxon>Lutimaribacter</taxon>
    </lineage>
</organism>
<evidence type="ECO:0000313" key="3">
    <source>
        <dbReference type="Proteomes" id="UP000324252"/>
    </source>
</evidence>
<dbReference type="AlphaFoldDB" id="A0A1H0CPV5"/>
<dbReference type="SUPFAM" id="SSF53756">
    <property type="entry name" value="UDP-Glycosyltransferase/glycogen phosphorylase"/>
    <property type="match status" value="1"/>
</dbReference>
<dbReference type="Proteomes" id="UP000324252">
    <property type="component" value="Unassembled WGS sequence"/>
</dbReference>
<accession>A0A1H0CPV5</accession>
<proteinExistence type="predicted"/>
<gene>
    <name evidence="2" type="ORF">SAMN05444142_101195</name>
</gene>